<keyword evidence="3" id="KW-1185">Reference proteome</keyword>
<organism evidence="2 3">
    <name type="scientific">Micromonospora mirobrigensis</name>
    <dbReference type="NCBI Taxonomy" id="262898"/>
    <lineage>
        <taxon>Bacteria</taxon>
        <taxon>Bacillati</taxon>
        <taxon>Actinomycetota</taxon>
        <taxon>Actinomycetes</taxon>
        <taxon>Micromonosporales</taxon>
        <taxon>Micromonosporaceae</taxon>
        <taxon>Micromonospora</taxon>
    </lineage>
</organism>
<dbReference type="OrthoDB" id="10002016at2"/>
<keyword evidence="1" id="KW-0812">Transmembrane</keyword>
<feature type="transmembrane region" description="Helical" evidence="1">
    <location>
        <begin position="18"/>
        <end position="40"/>
    </location>
</feature>
<dbReference type="EMBL" id="FMCX01000013">
    <property type="protein sequence ID" value="SCF46273.1"/>
    <property type="molecule type" value="Genomic_DNA"/>
</dbReference>
<protein>
    <submittedName>
        <fullName evidence="2">Uncharacterized protein</fullName>
    </submittedName>
</protein>
<dbReference type="AlphaFoldDB" id="A0A1C5AM89"/>
<evidence type="ECO:0000313" key="3">
    <source>
        <dbReference type="Proteomes" id="UP000199504"/>
    </source>
</evidence>
<dbReference type="Proteomes" id="UP000199504">
    <property type="component" value="Unassembled WGS sequence"/>
</dbReference>
<evidence type="ECO:0000256" key="1">
    <source>
        <dbReference type="SAM" id="Phobius"/>
    </source>
</evidence>
<keyword evidence="1" id="KW-0472">Membrane</keyword>
<feature type="transmembrane region" description="Helical" evidence="1">
    <location>
        <begin position="52"/>
        <end position="71"/>
    </location>
</feature>
<reference evidence="3" key="1">
    <citation type="submission" date="2016-06" db="EMBL/GenBank/DDBJ databases">
        <authorList>
            <person name="Varghese N."/>
            <person name="Submissions Spin"/>
        </authorList>
    </citation>
    <scope>NUCLEOTIDE SEQUENCE [LARGE SCALE GENOMIC DNA]</scope>
    <source>
        <strain evidence="3">DSM 44830</strain>
    </source>
</reference>
<sequence>MDAGDRGRPRGAGRAKPAVAVGVLAAIAVGLFVFFLGLPSRSGPDGLGAHDLPAALLIGAVMGGVAGWLTFRRGLRGWTDPDAGRPDPKTPRR</sequence>
<accession>A0A1C5AM89</accession>
<gene>
    <name evidence="2" type="ORF">GA0070564_11340</name>
</gene>
<keyword evidence="1" id="KW-1133">Transmembrane helix</keyword>
<dbReference type="RefSeq" id="WP_141714884.1">
    <property type="nucleotide sequence ID" value="NZ_FMCX01000013.1"/>
</dbReference>
<evidence type="ECO:0000313" key="2">
    <source>
        <dbReference type="EMBL" id="SCF46273.1"/>
    </source>
</evidence>
<proteinExistence type="predicted"/>
<name>A0A1C5AM89_9ACTN</name>